<protein>
    <recommendedName>
        <fullName evidence="1">RNA helicase</fullName>
        <ecNumber evidence="1">3.6.4.13</ecNumber>
    </recommendedName>
</protein>
<dbReference type="CDD" id="cd17917">
    <property type="entry name" value="DEXHc_RHA-like"/>
    <property type="match status" value="1"/>
</dbReference>
<keyword evidence="4 11" id="KW-0347">Helicase</keyword>
<proteinExistence type="predicted"/>
<reference evidence="11" key="1">
    <citation type="submission" date="2023-11" db="EMBL/GenBank/DDBJ databases">
        <authorList>
            <person name="Alioto T."/>
            <person name="Alioto T."/>
            <person name="Gomez Garrido J."/>
        </authorList>
    </citation>
    <scope>NUCLEOTIDE SEQUENCE</scope>
</reference>
<dbReference type="Gene3D" id="1.20.120.1080">
    <property type="match status" value="1"/>
</dbReference>
<dbReference type="PANTHER" id="PTHR18934:SF145">
    <property type="entry name" value="ATP-DEPENDENT RNA HELICASE DHX57-RELATED"/>
    <property type="match status" value="1"/>
</dbReference>
<dbReference type="Pfam" id="PF04408">
    <property type="entry name" value="WHD_HA2"/>
    <property type="match status" value="1"/>
</dbReference>
<feature type="compositionally biased region" description="Basic and acidic residues" evidence="7">
    <location>
        <begin position="283"/>
        <end position="302"/>
    </location>
</feature>
<dbReference type="InterPro" id="IPR001650">
    <property type="entry name" value="Helicase_C-like"/>
</dbReference>
<dbReference type="InterPro" id="IPR002464">
    <property type="entry name" value="DNA/RNA_helicase_DEAH_CS"/>
</dbReference>
<dbReference type="EMBL" id="CAVMBE010000004">
    <property type="protein sequence ID" value="CAK3819572.1"/>
    <property type="molecule type" value="Genomic_DNA"/>
</dbReference>
<dbReference type="EC" id="3.6.4.13" evidence="1"/>
<keyword evidence="3" id="KW-0378">Hydrolase</keyword>
<evidence type="ECO:0000256" key="5">
    <source>
        <dbReference type="ARBA" id="ARBA00022840"/>
    </source>
</evidence>
<dbReference type="Pfam" id="PF00271">
    <property type="entry name" value="Helicase_C"/>
    <property type="match status" value="1"/>
</dbReference>
<evidence type="ECO:0000259" key="8">
    <source>
        <dbReference type="PROSITE" id="PS50137"/>
    </source>
</evidence>
<dbReference type="FunFam" id="1.20.120.1080:FF:000002">
    <property type="entry name" value="Putative ATP-dependent RNA helicase DHX36"/>
    <property type="match status" value="1"/>
</dbReference>
<dbReference type="SMART" id="SM00847">
    <property type="entry name" value="HA2"/>
    <property type="match status" value="1"/>
</dbReference>
<name>A0AAI8YSG5_9PEZI</name>
<dbReference type="InterPro" id="IPR007502">
    <property type="entry name" value="Helicase-assoc_dom"/>
</dbReference>
<dbReference type="PROSITE" id="PS51192">
    <property type="entry name" value="HELICASE_ATP_BIND_1"/>
    <property type="match status" value="1"/>
</dbReference>
<evidence type="ECO:0000256" key="7">
    <source>
        <dbReference type="SAM" id="MobiDB-lite"/>
    </source>
</evidence>
<evidence type="ECO:0000256" key="4">
    <source>
        <dbReference type="ARBA" id="ARBA00022806"/>
    </source>
</evidence>
<evidence type="ECO:0000313" key="12">
    <source>
        <dbReference type="Proteomes" id="UP001296104"/>
    </source>
</evidence>
<keyword evidence="6" id="KW-0694">RNA-binding</keyword>
<dbReference type="PROSITE" id="PS00690">
    <property type="entry name" value="DEAH_ATP_HELICASE"/>
    <property type="match status" value="1"/>
</dbReference>
<dbReference type="PROSITE" id="PS51194">
    <property type="entry name" value="HELICASE_CTER"/>
    <property type="match status" value="1"/>
</dbReference>
<evidence type="ECO:0000256" key="1">
    <source>
        <dbReference type="ARBA" id="ARBA00012552"/>
    </source>
</evidence>
<dbReference type="GO" id="GO:0003724">
    <property type="term" value="F:RNA helicase activity"/>
    <property type="evidence" value="ECO:0007669"/>
    <property type="project" value="UniProtKB-EC"/>
</dbReference>
<feature type="region of interest" description="Disordered" evidence="7">
    <location>
        <begin position="1402"/>
        <end position="1422"/>
    </location>
</feature>
<dbReference type="PANTHER" id="PTHR18934">
    <property type="entry name" value="ATP-DEPENDENT RNA HELICASE"/>
    <property type="match status" value="1"/>
</dbReference>
<sequence length="1552" mass="171170">MAVATSRQICLRACKPPQSVNAYHGPRYASGLPRWYATTAQDERQPDPANIRWSEIRKRASSALDTHSEVSVKRKDHLLGKLSICAPTEASSRRIWYGELVKALESENPIKGIEDFATPAFKTLDCPDLPLTSAPSNKAEAASILESATLEFIRRHKELPTPKDYPESNWELWDGNYPRKILEELCQQAKAQLRVSCVYKSRKELLDVYKQAMGADQWACFAQVSIGQLRTERSAGVGSGKDSAGMAALTNALSRLHTSGALKQLLGQKESKQNSRAQGGNKPHREQLPLSDDKKEGGHQERLSTSGSAPGFPTREQYPSAPETLFDAKNISETLHSTCAKLQEPCRQEIKFQTFKFGKREYTSCRLTLDILKTRTNAKGKGPSKVAAKRDAWVHMLPILHTNGVLRQLYSDHGDPRNQTNTVQSRTAEEEIQLVNVAAHTLREEKDAKIEIYNYAASLGLIPDCSFRTVNPRSRRLKRALGKAKLPVEVAIKVPELNIDVVKVGKDMATAEVAAAIAFKREAEEQQKLAGDAPVQSHLEGSDHGLFSVESAPEFFELYRSRNRGCQISVENEPVNIGSQTFHKAQIVLDGDSIGEAVTMKSKKTAEAVAYLTAAVDIARQSPEMLQAFTEAMQKGNGKVIRDAPMVEVNVKSAVLELMRETLTAARRAGLSDAKGTLTAEKIHDDSSNRRRNNRELSDKQRDLASGKHTRCLREFESDPALHEKRAARDSLPMAQHSSEVLQLTSDCVYGIVIGATGSGKTTQVPQIILDDAISRGKGGYCDVICTQPRRLAATSVAQRVAAERNEPLGRTVGYHVRHDSRLPSPGGSITYCTTGILLEQLKHDPNGIMDSVSHLVIDEVHERDLQIDFLMIIIKKAIKARQEASKPVPKVILMSATLDAKLFSGYLGSTGKDGQLVPCPVVSVPGRTFPVEESYLGDLLPRMRASYAHDFTALIEADAASKDFVYAELAFAESTSGTPRDSSIDWKRTYKQAVADDSPTAAEEKSEALVPVNLIGAMIAHICKSSADGAILAFLPGLQELTATRELLIQPKGVLGVNFADDTKFKICLLHSNVPPEEQQIALKPMPPGCRKIILSTNIAETSVTVPDVKFVVDSGKLRENRYDHTRGITKLQCTWESNSNARQRAGRAGRVQAGNYYAAFSRERRQAMPASGLPELLRSDLQETCLAIKAQRFEEPVSEFLSQAIEAPPRTAVDNAVEKLKALEALTENEELTMLGRVLSRLPVHPSLGKMIILGIIFRCLEPMLVLAAMSDERSFFATPPGSKEIVRKIRNSYGKTDSDQLTSLAAFDDLRRYRDQNSPVAAMRYAHAKYLHMGAFRSIASTARQIEEILLDAGLIAPFPRTRSASQLGGGALNRNSKNEALIKSLLLAGLHPNLGVQPAGKHRGCRTRTERGIAPPGKFQDRLRPVSRDGEAQLFTYNVLAKAATGDSLFMRESTRVTPLMALLFGGKLETSNWSRLVMDEWLPFKIRCLDWKYGTQLTLEFKKALGRMLNGAFQDLSEVRDGQSLADDPVREKFVSGLVELLREDQE</sequence>
<dbReference type="Gene3D" id="3.40.50.300">
    <property type="entry name" value="P-loop containing nucleotide triphosphate hydrolases"/>
    <property type="match status" value="2"/>
</dbReference>
<feature type="domain" description="DRBM" evidence="8">
    <location>
        <begin position="177"/>
        <end position="258"/>
    </location>
</feature>
<dbReference type="GO" id="GO:0003723">
    <property type="term" value="F:RNA binding"/>
    <property type="evidence" value="ECO:0007669"/>
    <property type="project" value="UniProtKB-UniRule"/>
</dbReference>
<accession>A0AAI8YSG5</accession>
<dbReference type="PROSITE" id="PS50137">
    <property type="entry name" value="DS_RBD"/>
    <property type="match status" value="1"/>
</dbReference>
<organism evidence="11 12">
    <name type="scientific">Lecanosticta acicola</name>
    <dbReference type="NCBI Taxonomy" id="111012"/>
    <lineage>
        <taxon>Eukaryota</taxon>
        <taxon>Fungi</taxon>
        <taxon>Dikarya</taxon>
        <taxon>Ascomycota</taxon>
        <taxon>Pezizomycotina</taxon>
        <taxon>Dothideomycetes</taxon>
        <taxon>Dothideomycetidae</taxon>
        <taxon>Mycosphaerellales</taxon>
        <taxon>Mycosphaerellaceae</taxon>
        <taxon>Lecanosticta</taxon>
    </lineage>
</organism>
<keyword evidence="5" id="KW-0067">ATP-binding</keyword>
<evidence type="ECO:0000259" key="9">
    <source>
        <dbReference type="PROSITE" id="PS51192"/>
    </source>
</evidence>
<evidence type="ECO:0000256" key="2">
    <source>
        <dbReference type="ARBA" id="ARBA00022741"/>
    </source>
</evidence>
<dbReference type="InterPro" id="IPR027417">
    <property type="entry name" value="P-loop_NTPase"/>
</dbReference>
<dbReference type="Pfam" id="PF21010">
    <property type="entry name" value="HA2_C"/>
    <property type="match status" value="1"/>
</dbReference>
<dbReference type="Pfam" id="PF00270">
    <property type="entry name" value="DEAD"/>
    <property type="match status" value="1"/>
</dbReference>
<dbReference type="InterPro" id="IPR014720">
    <property type="entry name" value="dsRBD_dom"/>
</dbReference>
<comment type="caution">
    <text evidence="11">The sequence shown here is derived from an EMBL/GenBank/DDBJ whole genome shotgun (WGS) entry which is preliminary data.</text>
</comment>
<dbReference type="InterPro" id="IPR014001">
    <property type="entry name" value="Helicase_ATP-bd"/>
</dbReference>
<feature type="region of interest" description="Disordered" evidence="7">
    <location>
        <begin position="267"/>
        <end position="319"/>
    </location>
</feature>
<evidence type="ECO:0000256" key="3">
    <source>
        <dbReference type="ARBA" id="ARBA00022801"/>
    </source>
</evidence>
<dbReference type="InterPro" id="IPR011545">
    <property type="entry name" value="DEAD/DEAH_box_helicase_dom"/>
</dbReference>
<evidence type="ECO:0000256" key="6">
    <source>
        <dbReference type="PROSITE-ProRule" id="PRU00266"/>
    </source>
</evidence>
<keyword evidence="12" id="KW-1185">Reference proteome</keyword>
<dbReference type="InterPro" id="IPR048333">
    <property type="entry name" value="HA2_WH"/>
</dbReference>
<dbReference type="CDD" id="cd18791">
    <property type="entry name" value="SF2_C_RHA"/>
    <property type="match status" value="1"/>
</dbReference>
<evidence type="ECO:0000259" key="10">
    <source>
        <dbReference type="PROSITE" id="PS51194"/>
    </source>
</evidence>
<dbReference type="GO" id="GO:1990904">
    <property type="term" value="C:ribonucleoprotein complex"/>
    <property type="evidence" value="ECO:0007669"/>
    <property type="project" value="UniProtKB-ARBA"/>
</dbReference>
<keyword evidence="2" id="KW-0547">Nucleotide-binding</keyword>
<dbReference type="SMART" id="SM00490">
    <property type="entry name" value="HELICc"/>
    <property type="match status" value="1"/>
</dbReference>
<dbReference type="GO" id="GO:0016787">
    <property type="term" value="F:hydrolase activity"/>
    <property type="evidence" value="ECO:0007669"/>
    <property type="project" value="UniProtKB-KW"/>
</dbReference>
<dbReference type="Proteomes" id="UP001296104">
    <property type="component" value="Unassembled WGS sequence"/>
</dbReference>
<gene>
    <name evidence="11" type="ORF">LECACI_7A001157</name>
</gene>
<dbReference type="SMART" id="SM00487">
    <property type="entry name" value="DEXDc"/>
    <property type="match status" value="1"/>
</dbReference>
<feature type="compositionally biased region" description="Basic and acidic residues" evidence="7">
    <location>
        <begin position="681"/>
        <end position="709"/>
    </location>
</feature>
<feature type="domain" description="Helicase ATP-binding" evidence="9">
    <location>
        <begin position="742"/>
        <end position="917"/>
    </location>
</feature>
<dbReference type="GO" id="GO:0005524">
    <property type="term" value="F:ATP binding"/>
    <property type="evidence" value="ECO:0007669"/>
    <property type="project" value="UniProtKB-KW"/>
</dbReference>
<feature type="region of interest" description="Disordered" evidence="7">
    <location>
        <begin position="680"/>
        <end position="709"/>
    </location>
</feature>
<feature type="domain" description="Helicase C-terminal" evidence="10">
    <location>
        <begin position="1015"/>
        <end position="1194"/>
    </location>
</feature>
<dbReference type="SUPFAM" id="SSF52540">
    <property type="entry name" value="P-loop containing nucleoside triphosphate hydrolases"/>
    <property type="match status" value="1"/>
</dbReference>
<evidence type="ECO:0000313" key="11">
    <source>
        <dbReference type="EMBL" id="CAK3819572.1"/>
    </source>
</evidence>